<evidence type="ECO:0000313" key="2">
    <source>
        <dbReference type="EMBL" id="ADQ52823.1"/>
    </source>
</evidence>
<keyword evidence="3" id="KW-1185">Reference proteome</keyword>
<dbReference type="GeneID" id="18560028"/>
<organism evidence="2 3">
    <name type="scientific">Aeromonas phage PX29</name>
    <dbReference type="NCBI Taxonomy" id="926067"/>
    <lineage>
        <taxon>Viruses</taxon>
        <taxon>Duplodnaviria</taxon>
        <taxon>Heunggongvirae</taxon>
        <taxon>Uroviricota</taxon>
        <taxon>Caudoviricetes</taxon>
        <taxon>Pantevenvirales</taxon>
        <taxon>Straboviridae</taxon>
        <taxon>Angelvirus</taxon>
        <taxon>Angelvirus px29</taxon>
    </lineage>
</organism>
<protein>
    <submittedName>
        <fullName evidence="2">Uncharacterized protein</fullName>
    </submittedName>
</protein>
<name>E5DQ37_9CAUD</name>
<evidence type="ECO:0000256" key="1">
    <source>
        <dbReference type="SAM" id="Phobius"/>
    </source>
</evidence>
<keyword evidence="1" id="KW-0472">Membrane</keyword>
<gene>
    <name evidence="2" type="ORF">PX29p104</name>
</gene>
<evidence type="ECO:0000313" key="3">
    <source>
        <dbReference type="Proteomes" id="UP000008726"/>
    </source>
</evidence>
<dbReference type="Proteomes" id="UP000008726">
    <property type="component" value="Segment"/>
</dbReference>
<dbReference type="RefSeq" id="YP_009011533.1">
    <property type="nucleotide sequence ID" value="NC_023688.1"/>
</dbReference>
<proteinExistence type="predicted"/>
<reference evidence="2 3" key="1">
    <citation type="journal article" date="2010" name="Virol. J.">
        <title>Genomes of the T4-related bacteriophages as windows on microbial genome evolution.</title>
        <authorList>
            <person name="Petrov V.M."/>
            <person name="Ratnayaka S."/>
            <person name="Nolan J.M."/>
            <person name="Miller E.S."/>
            <person name="Karam J.D."/>
        </authorList>
    </citation>
    <scope>NUCLEOTIDE SEQUENCE [LARGE SCALE GENOMIC DNA]</scope>
</reference>
<feature type="transmembrane region" description="Helical" evidence="1">
    <location>
        <begin position="16"/>
        <end position="42"/>
    </location>
</feature>
<accession>E5DQ37</accession>
<keyword evidence="1" id="KW-0812">Transmembrane</keyword>
<keyword evidence="1" id="KW-1133">Transmembrane helix</keyword>
<sequence length="54" mass="5723">MLDSIVSVFSWIIENWVYIASVALGFCVVVIVLLIAAVGTIADIGSSVIKNVRG</sequence>
<dbReference type="KEGG" id="vg:18560028"/>
<dbReference type="EMBL" id="GU396103">
    <property type="protein sequence ID" value="ADQ52823.1"/>
    <property type="molecule type" value="Genomic_DNA"/>
</dbReference>